<dbReference type="Proteomes" id="UP000279833">
    <property type="component" value="Unassembled WGS sequence"/>
</dbReference>
<evidence type="ECO:0000313" key="3">
    <source>
        <dbReference type="Proteomes" id="UP000279833"/>
    </source>
</evidence>
<keyword evidence="3" id="KW-1185">Reference proteome</keyword>
<gene>
    <name evidence="2" type="ORF">SCUD_LOCUS8338</name>
</gene>
<feature type="compositionally biased region" description="Basic and acidic residues" evidence="1">
    <location>
        <begin position="49"/>
        <end position="69"/>
    </location>
</feature>
<reference evidence="2" key="2">
    <citation type="submission" date="2018-11" db="EMBL/GenBank/DDBJ databases">
        <authorList>
            <consortium name="Pathogen Informatics"/>
        </authorList>
    </citation>
    <scope>NUCLEOTIDE SEQUENCE [LARGE SCALE GENOMIC DNA]</scope>
    <source>
        <strain evidence="2">Dakar</strain>
    </source>
</reference>
<evidence type="ECO:0000313" key="4">
    <source>
        <dbReference type="WBParaSite" id="SCUD_0000833801-mRNA-1"/>
    </source>
</evidence>
<organism evidence="4">
    <name type="scientific">Schistosoma curassoni</name>
    <dbReference type="NCBI Taxonomy" id="6186"/>
    <lineage>
        <taxon>Eukaryota</taxon>
        <taxon>Metazoa</taxon>
        <taxon>Spiralia</taxon>
        <taxon>Lophotrochozoa</taxon>
        <taxon>Platyhelminthes</taxon>
        <taxon>Trematoda</taxon>
        <taxon>Digenea</taxon>
        <taxon>Strigeidida</taxon>
        <taxon>Schistosomatoidea</taxon>
        <taxon>Schistosomatidae</taxon>
        <taxon>Schistosoma</taxon>
    </lineage>
</organism>
<proteinExistence type="predicted"/>
<dbReference type="AlphaFoldDB" id="A0A183K030"/>
<accession>A0A183K030</accession>
<evidence type="ECO:0000256" key="1">
    <source>
        <dbReference type="SAM" id="MobiDB-lite"/>
    </source>
</evidence>
<feature type="compositionally biased region" description="Polar residues" evidence="1">
    <location>
        <begin position="113"/>
        <end position="122"/>
    </location>
</feature>
<feature type="compositionally biased region" description="Basic and acidic residues" evidence="1">
    <location>
        <begin position="76"/>
        <end position="112"/>
    </location>
</feature>
<sequence>MGQELGQLSQPSSRGYKFLLTTVYAKYFKHHQQQPTVGANKPDPSAGRNQEEALEVDRTHIEETTELRHMSSPHMESSRSKEKRNTKEHITPGNGDRHEKNEQELDGIRKESPGQSRLQNAGQWPILHWK</sequence>
<feature type="region of interest" description="Disordered" evidence="1">
    <location>
        <begin position="32"/>
        <end position="130"/>
    </location>
</feature>
<reference evidence="4" key="1">
    <citation type="submission" date="2016-06" db="UniProtKB">
        <authorList>
            <consortium name="WormBaseParasite"/>
        </authorList>
    </citation>
    <scope>IDENTIFICATION</scope>
</reference>
<name>A0A183K030_9TREM</name>
<evidence type="ECO:0000313" key="2">
    <source>
        <dbReference type="EMBL" id="VDP30214.1"/>
    </source>
</evidence>
<protein>
    <submittedName>
        <fullName evidence="4">ARID domain-containing protein</fullName>
    </submittedName>
</protein>
<dbReference type="WBParaSite" id="SCUD_0000833801-mRNA-1">
    <property type="protein sequence ID" value="SCUD_0000833801-mRNA-1"/>
    <property type="gene ID" value="SCUD_0000833801"/>
</dbReference>
<dbReference type="EMBL" id="UZAK01032695">
    <property type="protein sequence ID" value="VDP30214.1"/>
    <property type="molecule type" value="Genomic_DNA"/>
</dbReference>